<comment type="caution">
    <text evidence="1">The sequence shown here is derived from an EMBL/GenBank/DDBJ whole genome shotgun (WGS) entry which is preliminary data.</text>
</comment>
<dbReference type="EMBL" id="JARBDR010000921">
    <property type="protein sequence ID" value="KAJ8298671.1"/>
    <property type="molecule type" value="Genomic_DNA"/>
</dbReference>
<evidence type="ECO:0000313" key="2">
    <source>
        <dbReference type="Proteomes" id="UP001217089"/>
    </source>
</evidence>
<protein>
    <submittedName>
        <fullName evidence="1">Uncharacterized protein</fullName>
    </submittedName>
</protein>
<reference evidence="1 2" key="1">
    <citation type="submission" date="2022-12" db="EMBL/GenBank/DDBJ databases">
        <title>Chromosome-level genome of Tegillarca granosa.</title>
        <authorList>
            <person name="Kim J."/>
        </authorList>
    </citation>
    <scope>NUCLEOTIDE SEQUENCE [LARGE SCALE GENOMIC DNA]</scope>
    <source>
        <strain evidence="1">Teg-2019</strain>
        <tissue evidence="1">Adductor muscle</tissue>
    </source>
</reference>
<organism evidence="1 2">
    <name type="scientific">Tegillarca granosa</name>
    <name type="common">Malaysian cockle</name>
    <name type="synonym">Anadara granosa</name>
    <dbReference type="NCBI Taxonomy" id="220873"/>
    <lineage>
        <taxon>Eukaryota</taxon>
        <taxon>Metazoa</taxon>
        <taxon>Spiralia</taxon>
        <taxon>Lophotrochozoa</taxon>
        <taxon>Mollusca</taxon>
        <taxon>Bivalvia</taxon>
        <taxon>Autobranchia</taxon>
        <taxon>Pteriomorphia</taxon>
        <taxon>Arcoida</taxon>
        <taxon>Arcoidea</taxon>
        <taxon>Arcidae</taxon>
        <taxon>Tegillarca</taxon>
    </lineage>
</organism>
<evidence type="ECO:0000313" key="1">
    <source>
        <dbReference type="EMBL" id="KAJ8298671.1"/>
    </source>
</evidence>
<dbReference type="SUPFAM" id="SSF57903">
    <property type="entry name" value="FYVE/PHD zinc finger"/>
    <property type="match status" value="1"/>
</dbReference>
<proteinExistence type="predicted"/>
<dbReference type="Gene3D" id="3.30.40.10">
    <property type="entry name" value="Zinc/RING finger domain, C3HC4 (zinc finger)"/>
    <property type="match status" value="1"/>
</dbReference>
<accession>A0ABQ9DZK7</accession>
<dbReference type="Proteomes" id="UP001217089">
    <property type="component" value="Unassembled WGS sequence"/>
</dbReference>
<dbReference type="InterPro" id="IPR011011">
    <property type="entry name" value="Znf_FYVE_PHD"/>
</dbReference>
<keyword evidence="2" id="KW-1185">Reference proteome</keyword>
<gene>
    <name evidence="1" type="ORF">KUTeg_022731</name>
</gene>
<sequence>MDRVNEFSNIFDVWNSIRNKENLNDEQFVAVEIDDDILLPEDNLVFSRLRDNRQDSNESIIPDLMEVWDHHSDSECLMACIGQRKLLGTSFGMLRPDEDVPDEIIHAYLDILKRHNSRIETTDCFEMEALMSNYKNGIDINTKIHIQTNQMDRIRADIGAILLANSDNVEEFCRNCTTRYALNDGWVQCNNCNWWCHLGCTQLTVPLEQIKRDSFVFFLQGL</sequence>
<name>A0ABQ9DZK7_TEGGR</name>
<dbReference type="InterPro" id="IPR013083">
    <property type="entry name" value="Znf_RING/FYVE/PHD"/>
</dbReference>